<keyword evidence="2" id="KW-1185">Reference proteome</keyword>
<protein>
    <submittedName>
        <fullName evidence="1">Uncharacterized protein</fullName>
    </submittedName>
</protein>
<reference evidence="1" key="1">
    <citation type="submission" date="2016-02" db="EMBL/GenBank/DDBJ databases">
        <title>Halorhodospira halochloris DSM-1059 complete genome, version 2.</title>
        <authorList>
            <person name="Tsukatani Y."/>
        </authorList>
    </citation>
    <scope>NUCLEOTIDE SEQUENCE</scope>
    <source>
        <strain evidence="1">DSM 1059</strain>
    </source>
</reference>
<accession>A0A0X8X9R1</accession>
<proteinExistence type="predicted"/>
<dbReference type="EMBL" id="AP017372">
    <property type="protein sequence ID" value="BAU58079.2"/>
    <property type="molecule type" value="Genomic_DNA"/>
</dbReference>
<gene>
    <name evidence="1" type="ORF">HH1059_13690</name>
</gene>
<sequence>MKQKTTILVAALCITGCASMQDDEFSSEEVGEAEHLAYNVVPEEEEKTKEVEDVEVSVKAEGGRFEPSQRYKIEVIEYDQPFLDSIGASMNGGSEDYYRAEYRAVPLNVTYGSSHIRAIFEIKNNSETVIRQDDIGYAVFVDDEHIEYGEESTEDLQPEGGKYGFLIETTIDDFEGAEKIRVVFYDVVVAVDERGQPKRLQNFDVNFEVRSWQVTMQENNFYATKTVTDSELRRLDGTEVNESDVEDRFFPGALD</sequence>
<name>A0A0X8X9R1_HALHR</name>
<dbReference type="KEGG" id="hhk:HH1059_13690"/>
<evidence type="ECO:0000313" key="2">
    <source>
        <dbReference type="Proteomes" id="UP000218890"/>
    </source>
</evidence>
<organism evidence="1 2">
    <name type="scientific">Halorhodospira halochloris</name>
    <name type="common">Ectothiorhodospira halochloris</name>
    <dbReference type="NCBI Taxonomy" id="1052"/>
    <lineage>
        <taxon>Bacteria</taxon>
        <taxon>Pseudomonadati</taxon>
        <taxon>Pseudomonadota</taxon>
        <taxon>Gammaproteobacteria</taxon>
        <taxon>Chromatiales</taxon>
        <taxon>Ectothiorhodospiraceae</taxon>
        <taxon>Halorhodospira</taxon>
    </lineage>
</organism>
<evidence type="ECO:0000313" key="1">
    <source>
        <dbReference type="EMBL" id="BAU58079.2"/>
    </source>
</evidence>
<dbReference type="Proteomes" id="UP000218890">
    <property type="component" value="Chromosome"/>
</dbReference>
<dbReference type="RefSeq" id="WP_162549416.1">
    <property type="nucleotide sequence ID" value="NZ_AP017372.2"/>
</dbReference>
<dbReference type="AlphaFoldDB" id="A0A0X8X9R1"/>